<evidence type="ECO:0000256" key="1">
    <source>
        <dbReference type="SAM" id="MobiDB-lite"/>
    </source>
</evidence>
<dbReference type="SUPFAM" id="SSF53300">
    <property type="entry name" value="vWA-like"/>
    <property type="match status" value="1"/>
</dbReference>
<evidence type="ECO:0000256" key="2">
    <source>
        <dbReference type="SAM" id="Phobius"/>
    </source>
</evidence>
<accession>A0A915CAF1</accession>
<evidence type="ECO:0000313" key="4">
    <source>
        <dbReference type="WBParaSite" id="PgR114_g003_t04"/>
    </source>
</evidence>
<feature type="compositionally biased region" description="Low complexity" evidence="1">
    <location>
        <begin position="387"/>
        <end position="424"/>
    </location>
</feature>
<name>A0A915CAF1_PARUN</name>
<evidence type="ECO:0000313" key="3">
    <source>
        <dbReference type="Proteomes" id="UP000887569"/>
    </source>
</evidence>
<keyword evidence="2" id="KW-1133">Transmembrane helix</keyword>
<keyword evidence="3" id="KW-1185">Reference proteome</keyword>
<protein>
    <submittedName>
        <fullName evidence="4">VWFA domain-containing protein</fullName>
    </submittedName>
</protein>
<feature type="transmembrane region" description="Helical" evidence="2">
    <location>
        <begin position="66"/>
        <end position="91"/>
    </location>
</feature>
<feature type="region of interest" description="Disordered" evidence="1">
    <location>
        <begin position="343"/>
        <end position="426"/>
    </location>
</feature>
<dbReference type="InterPro" id="IPR036465">
    <property type="entry name" value="vWFA_dom_sf"/>
</dbReference>
<feature type="region of interest" description="Disordered" evidence="1">
    <location>
        <begin position="496"/>
        <end position="524"/>
    </location>
</feature>
<feature type="compositionally biased region" description="Low complexity" evidence="1">
    <location>
        <begin position="457"/>
        <end position="476"/>
    </location>
</feature>
<dbReference type="Proteomes" id="UP000887569">
    <property type="component" value="Unplaced"/>
</dbReference>
<feature type="compositionally biased region" description="Polar residues" evidence="1">
    <location>
        <begin position="351"/>
        <end position="386"/>
    </location>
</feature>
<feature type="region of interest" description="Disordered" evidence="1">
    <location>
        <begin position="457"/>
        <end position="483"/>
    </location>
</feature>
<proteinExistence type="predicted"/>
<dbReference type="WBParaSite" id="PgR114_g003_t04">
    <property type="protein sequence ID" value="PgR114_g003_t04"/>
    <property type="gene ID" value="PgR114_g003"/>
</dbReference>
<reference evidence="4" key="1">
    <citation type="submission" date="2022-11" db="UniProtKB">
        <authorList>
            <consortium name="WormBaseParasite"/>
        </authorList>
    </citation>
    <scope>IDENTIFICATION</scope>
</reference>
<sequence>MANKANDRNGTYANWAFRSYYSPRALRNIQDYGAYATATQDRYGSVSSDERSLLNFDGRRRRGKKFICIGLSVLLVLILAAIGITLGVVLWKKSDKAETTERPNVTPRMTFAFNVAHYKASRRKRDADSSSEDRSKTFDIIAGVMREYADMELEFRFYAVASKGRSRHSEYFTFGIALEALKEWSAINDEANPDLSGALAAVHESTGGDPQDLSYVLFPPLPEDYSSTDIFDADMKASANEAKIFFEGISAGVIVTGNETINYFVDVVDDAHIINADGLNSSQIADDITSNIPLLTTVKSTAATSTIIPNDSATTMSDGILSQTSTAPTTVVGITTAAETAVSETTVSTSPHTTALSTTISQEVNSTATSPRTTEAAVTTTGSGENSTLLTSVSDLSTTEKTTTFETESSPSSATSTSFVPPTSQNASAEFTSSATLASMASTSSTMTVTSKLTTLVPSDSTSAPVTTAPFTTVPPTDMPISASSTSVTQYITSTSKTTEITTPPTTQQWTTSGATTSLSSSEKPVISSVTTESISSTKLLTTSETSPPTTALLTTSMTATTTTLSYPQCNIAANNIFTFVIFDITEIAQSSIETWQCEITMNIARDQLQLSESGPASICINGVAWNATDSVTIDKTSEGVESRINALSANAHLYQYNSEFNVGKALLQYSENFDSDNIADSLAIVVIYATSNITDIDDAVRTATSIRQSGHHILIIASNETLVKQAADVAGDGSNVEIIGDTTVPIISWLHNKVCMFISKWASKTSSTWTTTSPLPTTTMSWPPATSEQTSASSWISSSSLSTARTAQIITTVVSDSTAMTTTSLAPTTETKSTTTSSLNCNISAHSVYASVIFDITEIGVQTASTWQEEITTAIAKEQLHLQVDGKTRMSINGVAYNATNTSAFLSSLEDVERHISELLVAASGYEYNEEFNVDTALQTYQEMFGGSTPSDIVPVVMIYANSTFTDVPQAKQTADKLRQLGHHIFIVAASSEIKDDVVGVADDESRVAIFVSDVHTVVAWFEEETCKIIWYRETTTSPTTGATSSVSSAQPITSTVAALTSAMDSTTTTTATTATTHSSTSSVTITRTLSTTLATSTQRPSTTTTSYIHRPCDVSVNKIYTSIFLDITWLGEMGTWQSGAAKAIAEKLGPHEGCTRVSVNGFAYTTTPNNITYESSLTAVESDIASIWKTAGDHQNNFEFNAAIALETYQKGIAENLPDNAIPIIVMFATQAFSDVEEAAIVANSLRSHGHHVLVVANEESVRTKNVIVADDDSSAVLFDSGAESVVEWFDEKACKFVNTAPNVGHCQMKARTSTS</sequence>
<keyword evidence="2" id="KW-0812">Transmembrane</keyword>
<organism evidence="3 4">
    <name type="scientific">Parascaris univalens</name>
    <name type="common">Nematode worm</name>
    <dbReference type="NCBI Taxonomy" id="6257"/>
    <lineage>
        <taxon>Eukaryota</taxon>
        <taxon>Metazoa</taxon>
        <taxon>Ecdysozoa</taxon>
        <taxon>Nematoda</taxon>
        <taxon>Chromadorea</taxon>
        <taxon>Rhabditida</taxon>
        <taxon>Spirurina</taxon>
        <taxon>Ascaridomorpha</taxon>
        <taxon>Ascaridoidea</taxon>
        <taxon>Ascarididae</taxon>
        <taxon>Parascaris</taxon>
    </lineage>
</organism>
<keyword evidence="2" id="KW-0472">Membrane</keyword>